<evidence type="ECO:0000313" key="3">
    <source>
        <dbReference type="EMBL" id="NJW53078.1"/>
    </source>
</evidence>
<dbReference type="Gene3D" id="3.40.710.10">
    <property type="entry name" value="DD-peptidase/beta-lactamase superfamily"/>
    <property type="match status" value="1"/>
</dbReference>
<keyword evidence="3" id="KW-0378">Hydrolase</keyword>
<sequence>MKKILSLILVLVALGIGVVVYIYYPRLNLITGFAAKNMCSCVFEADRSVKSVVLQDNNFDPVNYAEYEVNDKEAWATATVFGLKERKAAYYPGLGCVLLPEDLDKTAFLETRPNRIQSHIAKPYPYGHEKPHDTSFAEVKMPQLEKALQNAFFEEQGTRAIVVLYKDHLLAEKYAEGFSERTKFLGWSMTKSITSAVLGVLEKQGRIALDERDLFLEWEKDQRSEITLENLLHMNSGLEWEEDYTKISDVTQMLFLAQDMARVQLENPLVAQPGTLWNYSSGTTNLLSGYIRDRFSSQQEYLDFWYSGLIDRIGMHSMTLEADLSGNYVGSSYSWATARDWAKFGLLYLRKGNWNGEQILSEAWIAHTIEPVEGSSGHYGAHFWLNAGGSYPDVPRDLFSANGFQGQHVFVIPSKDLVVVRFGLIEHPEFDLNIFLREIVAAVE</sequence>
<reference evidence="3 4" key="1">
    <citation type="submission" date="2020-03" db="EMBL/GenBank/DDBJ databases">
        <title>Salinimicrobium sp. nov, isolated from SCS.</title>
        <authorList>
            <person name="Cao W.R."/>
        </authorList>
    </citation>
    <scope>NUCLEOTIDE SEQUENCE [LARGE SCALE GENOMIC DNA]</scope>
    <source>
        <strain evidence="4">J15B91</strain>
    </source>
</reference>
<dbReference type="PANTHER" id="PTHR43283:SF7">
    <property type="entry name" value="BETA-LACTAMASE-RELATED DOMAIN-CONTAINING PROTEIN"/>
    <property type="match status" value="1"/>
</dbReference>
<keyword evidence="1" id="KW-0472">Membrane</keyword>
<evidence type="ECO:0000256" key="1">
    <source>
        <dbReference type="SAM" id="Phobius"/>
    </source>
</evidence>
<gene>
    <name evidence="3" type="ORF">HC175_09105</name>
</gene>
<evidence type="ECO:0000259" key="2">
    <source>
        <dbReference type="Pfam" id="PF00144"/>
    </source>
</evidence>
<name>A0ABX1D322_9FLAO</name>
<keyword evidence="1" id="KW-0812">Transmembrane</keyword>
<keyword evidence="3" id="KW-0032">Aminotransferase</keyword>
<comment type="caution">
    <text evidence="3">The sequence shown here is derived from an EMBL/GenBank/DDBJ whole genome shotgun (WGS) entry which is preliminary data.</text>
</comment>
<dbReference type="GO" id="GO:0008483">
    <property type="term" value="F:transaminase activity"/>
    <property type="evidence" value="ECO:0007669"/>
    <property type="project" value="UniProtKB-KW"/>
</dbReference>
<protein>
    <submittedName>
        <fullName evidence="3">Serine hydrolase</fullName>
    </submittedName>
</protein>
<keyword evidence="3" id="KW-0808">Transferase</keyword>
<dbReference type="Proteomes" id="UP000703674">
    <property type="component" value="Unassembled WGS sequence"/>
</dbReference>
<keyword evidence="1" id="KW-1133">Transmembrane helix</keyword>
<feature type="domain" description="Beta-lactamase-related" evidence="2">
    <location>
        <begin position="160"/>
        <end position="422"/>
    </location>
</feature>
<evidence type="ECO:0000313" key="4">
    <source>
        <dbReference type="Proteomes" id="UP000703674"/>
    </source>
</evidence>
<keyword evidence="4" id="KW-1185">Reference proteome</keyword>
<feature type="transmembrane region" description="Helical" evidence="1">
    <location>
        <begin position="7"/>
        <end position="24"/>
    </location>
</feature>
<dbReference type="SUPFAM" id="SSF56601">
    <property type="entry name" value="beta-lactamase/transpeptidase-like"/>
    <property type="match status" value="1"/>
</dbReference>
<dbReference type="InterPro" id="IPR001466">
    <property type="entry name" value="Beta-lactam-related"/>
</dbReference>
<dbReference type="GO" id="GO:0016787">
    <property type="term" value="F:hydrolase activity"/>
    <property type="evidence" value="ECO:0007669"/>
    <property type="project" value="UniProtKB-KW"/>
</dbReference>
<organism evidence="3 4">
    <name type="scientific">Salinimicrobium oceani</name>
    <dbReference type="NCBI Taxonomy" id="2722702"/>
    <lineage>
        <taxon>Bacteria</taxon>
        <taxon>Pseudomonadati</taxon>
        <taxon>Bacteroidota</taxon>
        <taxon>Flavobacteriia</taxon>
        <taxon>Flavobacteriales</taxon>
        <taxon>Flavobacteriaceae</taxon>
        <taxon>Salinimicrobium</taxon>
    </lineage>
</organism>
<dbReference type="RefSeq" id="WP_168138176.1">
    <property type="nucleotide sequence ID" value="NZ_JAAVJR010000004.1"/>
</dbReference>
<dbReference type="Pfam" id="PF00144">
    <property type="entry name" value="Beta-lactamase"/>
    <property type="match status" value="1"/>
</dbReference>
<dbReference type="InterPro" id="IPR012338">
    <property type="entry name" value="Beta-lactam/transpept-like"/>
</dbReference>
<accession>A0ABX1D322</accession>
<dbReference type="EMBL" id="JAAVJR010000004">
    <property type="protein sequence ID" value="NJW53078.1"/>
    <property type="molecule type" value="Genomic_DNA"/>
</dbReference>
<proteinExistence type="predicted"/>
<dbReference type="PANTHER" id="PTHR43283">
    <property type="entry name" value="BETA-LACTAMASE-RELATED"/>
    <property type="match status" value="1"/>
</dbReference>
<dbReference type="InterPro" id="IPR050789">
    <property type="entry name" value="Diverse_Enzym_Activities"/>
</dbReference>